<evidence type="ECO:0000256" key="3">
    <source>
        <dbReference type="ARBA" id="ARBA00022692"/>
    </source>
</evidence>
<dbReference type="AlphaFoldDB" id="A0A9D1QF96"/>
<keyword evidence="6 8" id="KW-0472">Membrane</keyword>
<dbReference type="InterPro" id="IPR003810">
    <property type="entry name" value="Mntp/YtaF"/>
</dbReference>
<proteinExistence type="inferred from homology"/>
<dbReference type="PANTHER" id="PTHR35529">
    <property type="entry name" value="MANGANESE EFFLUX PUMP MNTP-RELATED"/>
    <property type="match status" value="1"/>
</dbReference>
<comment type="function">
    <text evidence="8">Probably functions as a manganese efflux pump.</text>
</comment>
<keyword evidence="4 8" id="KW-1133">Transmembrane helix</keyword>
<keyword evidence="7 8" id="KW-0464">Manganese</keyword>
<comment type="caution">
    <text evidence="9">The sequence shown here is derived from an EMBL/GenBank/DDBJ whole genome shotgun (WGS) entry which is preliminary data.</text>
</comment>
<keyword evidence="1 8" id="KW-0813">Transport</keyword>
<feature type="transmembrane region" description="Helical" evidence="8">
    <location>
        <begin position="70"/>
        <end position="86"/>
    </location>
</feature>
<evidence type="ECO:0000313" key="9">
    <source>
        <dbReference type="EMBL" id="HIW11127.1"/>
    </source>
</evidence>
<keyword evidence="2 8" id="KW-1003">Cell membrane</keyword>
<organism evidence="9 10">
    <name type="scientific">Candidatus Rikenella faecigallinarum</name>
    <dbReference type="NCBI Taxonomy" id="2838745"/>
    <lineage>
        <taxon>Bacteria</taxon>
        <taxon>Pseudomonadati</taxon>
        <taxon>Bacteroidota</taxon>
        <taxon>Bacteroidia</taxon>
        <taxon>Bacteroidales</taxon>
        <taxon>Rikenellaceae</taxon>
        <taxon>Rikenella</taxon>
    </lineage>
</organism>
<evidence type="ECO:0000256" key="6">
    <source>
        <dbReference type="ARBA" id="ARBA00023136"/>
    </source>
</evidence>
<keyword evidence="3 8" id="KW-0812">Transmembrane</keyword>
<feature type="transmembrane region" description="Helical" evidence="8">
    <location>
        <begin position="39"/>
        <end position="58"/>
    </location>
</feature>
<dbReference type="Pfam" id="PF02659">
    <property type="entry name" value="Mntp"/>
    <property type="match status" value="1"/>
</dbReference>
<sequence length="196" mass="21162">MDFITLLLFAVGLCFDSFAVSLSCGMSCCVCARARLVRFAAVLGLCQGLMPFIGWGVATNFRTVIEAYDHWVAFVLLLFLGGKMIWESFRGEDEEQPSGNPFAFGRNLVLGVATSIDALVAGIAMAFLPLTIIPSPSQLLNMLVAVFMIALVTMISSLTGLYLGRRSRGRLGERAELLGGIILILIGVKVLVEHLS</sequence>
<gene>
    <name evidence="8" type="primary">mntP</name>
    <name evidence="9" type="ORF">H9888_06490</name>
</gene>
<dbReference type="HAMAP" id="MF_01521">
    <property type="entry name" value="MntP_pump"/>
    <property type="match status" value="1"/>
</dbReference>
<evidence type="ECO:0000256" key="4">
    <source>
        <dbReference type="ARBA" id="ARBA00022989"/>
    </source>
</evidence>
<comment type="similarity">
    <text evidence="8">Belongs to the MntP (TC 9.B.29) family.</text>
</comment>
<dbReference type="Proteomes" id="UP000823926">
    <property type="component" value="Unassembled WGS sequence"/>
</dbReference>
<accession>A0A9D1QF96</accession>
<evidence type="ECO:0000256" key="5">
    <source>
        <dbReference type="ARBA" id="ARBA00023065"/>
    </source>
</evidence>
<reference evidence="9" key="1">
    <citation type="journal article" date="2021" name="PeerJ">
        <title>Extensive microbial diversity within the chicken gut microbiome revealed by metagenomics and culture.</title>
        <authorList>
            <person name="Gilroy R."/>
            <person name="Ravi A."/>
            <person name="Getino M."/>
            <person name="Pursley I."/>
            <person name="Horton D.L."/>
            <person name="Alikhan N.F."/>
            <person name="Baker D."/>
            <person name="Gharbi K."/>
            <person name="Hall N."/>
            <person name="Watson M."/>
            <person name="Adriaenssens E.M."/>
            <person name="Foster-Nyarko E."/>
            <person name="Jarju S."/>
            <person name="Secka A."/>
            <person name="Antonio M."/>
            <person name="Oren A."/>
            <person name="Chaudhuri R.R."/>
            <person name="La Ragione R."/>
            <person name="Hildebrand F."/>
            <person name="Pallen M.J."/>
        </authorList>
    </citation>
    <scope>NUCLEOTIDE SEQUENCE</scope>
    <source>
        <strain evidence="9">ChiBcec15-1070</strain>
    </source>
</reference>
<feature type="transmembrane region" description="Helical" evidence="8">
    <location>
        <begin position="107"/>
        <end position="133"/>
    </location>
</feature>
<feature type="transmembrane region" description="Helical" evidence="8">
    <location>
        <begin position="139"/>
        <end position="163"/>
    </location>
</feature>
<feature type="transmembrane region" description="Helical" evidence="8">
    <location>
        <begin position="175"/>
        <end position="192"/>
    </location>
</feature>
<evidence type="ECO:0000313" key="10">
    <source>
        <dbReference type="Proteomes" id="UP000823926"/>
    </source>
</evidence>
<dbReference type="GO" id="GO:0005384">
    <property type="term" value="F:manganese ion transmembrane transporter activity"/>
    <property type="evidence" value="ECO:0007669"/>
    <property type="project" value="UniProtKB-UniRule"/>
</dbReference>
<name>A0A9D1QF96_9BACT</name>
<evidence type="ECO:0000256" key="1">
    <source>
        <dbReference type="ARBA" id="ARBA00022448"/>
    </source>
</evidence>
<evidence type="ECO:0000256" key="8">
    <source>
        <dbReference type="HAMAP-Rule" id="MF_01521"/>
    </source>
</evidence>
<keyword evidence="5 8" id="KW-0406">Ion transport</keyword>
<comment type="subcellular location">
    <subcellularLocation>
        <location evidence="8">Cell membrane</location>
        <topology evidence="8">Multi-pass membrane protein</topology>
    </subcellularLocation>
</comment>
<feature type="transmembrane region" description="Helical" evidence="8">
    <location>
        <begin position="6"/>
        <end position="32"/>
    </location>
</feature>
<evidence type="ECO:0000256" key="2">
    <source>
        <dbReference type="ARBA" id="ARBA00022475"/>
    </source>
</evidence>
<dbReference type="InterPro" id="IPR022929">
    <property type="entry name" value="Put_MntP"/>
</dbReference>
<dbReference type="EMBL" id="DXHL01000031">
    <property type="protein sequence ID" value="HIW11127.1"/>
    <property type="molecule type" value="Genomic_DNA"/>
</dbReference>
<evidence type="ECO:0000256" key="7">
    <source>
        <dbReference type="ARBA" id="ARBA00023211"/>
    </source>
</evidence>
<dbReference type="PANTHER" id="PTHR35529:SF1">
    <property type="entry name" value="MANGANESE EFFLUX PUMP MNTP-RELATED"/>
    <property type="match status" value="1"/>
</dbReference>
<reference evidence="9" key="2">
    <citation type="submission" date="2021-04" db="EMBL/GenBank/DDBJ databases">
        <authorList>
            <person name="Gilroy R."/>
        </authorList>
    </citation>
    <scope>NUCLEOTIDE SEQUENCE</scope>
    <source>
        <strain evidence="9">ChiBcec15-1070</strain>
    </source>
</reference>
<protein>
    <recommendedName>
        <fullName evidence="8">Putative manganese efflux pump MntP</fullName>
    </recommendedName>
</protein>
<dbReference type="GO" id="GO:0005886">
    <property type="term" value="C:plasma membrane"/>
    <property type="evidence" value="ECO:0007669"/>
    <property type="project" value="UniProtKB-SubCell"/>
</dbReference>